<sequence length="143" mass="15498">MHKRMNVADQTISGTNVEVIGVLFATIWASSAQPETEVHHSSYKTSSSSRYNSNNNASGGTMSRVQIGVSVTRQTAIIPTITSGQTLRSSTTAKDSEAETAIEIVEIEMSSLKELKPEREDSSIAPSFEKDQEVPRSVIPLDV</sequence>
<organism evidence="2 3">
    <name type="scientific">Tetrapyrgos nigripes</name>
    <dbReference type="NCBI Taxonomy" id="182062"/>
    <lineage>
        <taxon>Eukaryota</taxon>
        <taxon>Fungi</taxon>
        <taxon>Dikarya</taxon>
        <taxon>Basidiomycota</taxon>
        <taxon>Agaricomycotina</taxon>
        <taxon>Agaricomycetes</taxon>
        <taxon>Agaricomycetidae</taxon>
        <taxon>Agaricales</taxon>
        <taxon>Marasmiineae</taxon>
        <taxon>Marasmiaceae</taxon>
        <taxon>Tetrapyrgos</taxon>
    </lineage>
</organism>
<evidence type="ECO:0000313" key="3">
    <source>
        <dbReference type="Proteomes" id="UP000559256"/>
    </source>
</evidence>
<feature type="compositionally biased region" description="Low complexity" evidence="1">
    <location>
        <begin position="43"/>
        <end position="58"/>
    </location>
</feature>
<accession>A0A8H5G845</accession>
<keyword evidence="3" id="KW-1185">Reference proteome</keyword>
<protein>
    <submittedName>
        <fullName evidence="2">Uncharacterized protein</fullName>
    </submittedName>
</protein>
<dbReference type="EMBL" id="JAACJM010000045">
    <property type="protein sequence ID" value="KAF5360016.1"/>
    <property type="molecule type" value="Genomic_DNA"/>
</dbReference>
<proteinExistence type="predicted"/>
<dbReference type="Proteomes" id="UP000559256">
    <property type="component" value="Unassembled WGS sequence"/>
</dbReference>
<name>A0A8H5G845_9AGAR</name>
<reference evidence="2 3" key="1">
    <citation type="journal article" date="2020" name="ISME J.">
        <title>Uncovering the hidden diversity of litter-decomposition mechanisms in mushroom-forming fungi.</title>
        <authorList>
            <person name="Floudas D."/>
            <person name="Bentzer J."/>
            <person name="Ahren D."/>
            <person name="Johansson T."/>
            <person name="Persson P."/>
            <person name="Tunlid A."/>
        </authorList>
    </citation>
    <scope>NUCLEOTIDE SEQUENCE [LARGE SCALE GENOMIC DNA]</scope>
    <source>
        <strain evidence="2 3">CBS 291.85</strain>
    </source>
</reference>
<feature type="region of interest" description="Disordered" evidence="1">
    <location>
        <begin position="115"/>
        <end position="143"/>
    </location>
</feature>
<evidence type="ECO:0000313" key="2">
    <source>
        <dbReference type="EMBL" id="KAF5360016.1"/>
    </source>
</evidence>
<comment type="caution">
    <text evidence="2">The sequence shown here is derived from an EMBL/GenBank/DDBJ whole genome shotgun (WGS) entry which is preliminary data.</text>
</comment>
<evidence type="ECO:0000256" key="1">
    <source>
        <dbReference type="SAM" id="MobiDB-lite"/>
    </source>
</evidence>
<gene>
    <name evidence="2" type="ORF">D9758_007560</name>
</gene>
<feature type="region of interest" description="Disordered" evidence="1">
    <location>
        <begin position="35"/>
        <end position="62"/>
    </location>
</feature>
<feature type="compositionally biased region" description="Basic and acidic residues" evidence="1">
    <location>
        <begin position="115"/>
        <end position="134"/>
    </location>
</feature>
<dbReference type="AlphaFoldDB" id="A0A8H5G845"/>